<reference evidence="3" key="1">
    <citation type="submission" date="2022-11" db="UniProtKB">
        <authorList>
            <consortium name="WormBaseParasite"/>
        </authorList>
    </citation>
    <scope>IDENTIFICATION</scope>
</reference>
<feature type="chain" id="PRO_5037918857" evidence="1">
    <location>
        <begin position="18"/>
        <end position="116"/>
    </location>
</feature>
<sequence length="116" mass="11834">MKLTVVILFGLIGVAIALHGTGAYGNNGGGYGNNGGGGHHKSSESESSSSSETCIDNAIVDFKISGVPPLDCTAMTVTVDIVACCQNWGLLRGRTIIEISGAISGAKKVCCERVCT</sequence>
<dbReference type="WBParaSite" id="PDA_v2.g24212.t1">
    <property type="protein sequence ID" value="PDA_v2.g24212.t1"/>
    <property type="gene ID" value="PDA_v2.g24212"/>
</dbReference>
<feature type="signal peptide" evidence="1">
    <location>
        <begin position="1"/>
        <end position="17"/>
    </location>
</feature>
<name>A0A914PZB5_9BILA</name>
<protein>
    <submittedName>
        <fullName evidence="3">Uncharacterized protein</fullName>
    </submittedName>
</protein>
<keyword evidence="2" id="KW-1185">Reference proteome</keyword>
<accession>A0A914PZB5</accession>
<organism evidence="2 3">
    <name type="scientific">Panagrolaimus davidi</name>
    <dbReference type="NCBI Taxonomy" id="227884"/>
    <lineage>
        <taxon>Eukaryota</taxon>
        <taxon>Metazoa</taxon>
        <taxon>Ecdysozoa</taxon>
        <taxon>Nematoda</taxon>
        <taxon>Chromadorea</taxon>
        <taxon>Rhabditida</taxon>
        <taxon>Tylenchina</taxon>
        <taxon>Panagrolaimomorpha</taxon>
        <taxon>Panagrolaimoidea</taxon>
        <taxon>Panagrolaimidae</taxon>
        <taxon>Panagrolaimus</taxon>
    </lineage>
</organism>
<evidence type="ECO:0000313" key="3">
    <source>
        <dbReference type="WBParaSite" id="PDA_v2.g24212.t1"/>
    </source>
</evidence>
<evidence type="ECO:0000256" key="1">
    <source>
        <dbReference type="SAM" id="SignalP"/>
    </source>
</evidence>
<dbReference type="Proteomes" id="UP000887578">
    <property type="component" value="Unplaced"/>
</dbReference>
<keyword evidence="1" id="KW-0732">Signal</keyword>
<proteinExistence type="predicted"/>
<dbReference type="AlphaFoldDB" id="A0A914PZB5"/>
<evidence type="ECO:0000313" key="2">
    <source>
        <dbReference type="Proteomes" id="UP000887578"/>
    </source>
</evidence>